<dbReference type="GO" id="GO:0000166">
    <property type="term" value="F:nucleotide binding"/>
    <property type="evidence" value="ECO:0007669"/>
    <property type="project" value="InterPro"/>
</dbReference>
<sequence>MSSTNTGTLGIAILGAGLFAAEAHLPALASIASKGQVELKAVYSRSEKSASVLAAQAAALGLPAPPVYHDSADAKTNLTALLARADVHAVIVVLPIPAQPAVIRQALAAGKHVLSEKPIAADVATGRTLIAEYEAQYKAKGLLWRVAENFEAEAGHLAARRLISAGTIGRVVSFSARTVGNVEKGSKWWSTSWRTVPEYQGGFLLDGGVHTAAILRTVLPGRITHLSGFASLAREHLGPHDTAHVILKCADVGGEEGAHGVLELTFAGAPGSGAGNGVTVTGTKGWLHITTGPGVIKIAVRLHEGEEEVTEYPTGGVEAELAAFATAVSGGKAEEGGDALGDPFGALRDVALIEAALRSGGGPVDLDALLGGAC</sequence>
<evidence type="ECO:0000256" key="1">
    <source>
        <dbReference type="ARBA" id="ARBA00010928"/>
    </source>
</evidence>
<keyword evidence="6" id="KW-1185">Reference proteome</keyword>
<evidence type="ECO:0000313" key="6">
    <source>
        <dbReference type="Proteomes" id="UP000076532"/>
    </source>
</evidence>
<feature type="domain" description="Gfo/Idh/MocA-like oxidoreductase N-terminal" evidence="3">
    <location>
        <begin position="10"/>
        <end position="135"/>
    </location>
</feature>
<dbReference type="InterPro" id="IPR055170">
    <property type="entry name" value="GFO_IDH_MocA-like_dom"/>
</dbReference>
<dbReference type="PANTHER" id="PTHR42840:SF5">
    <property type="entry name" value="NAD(P)-BINDING ROSSMANN-FOLD SUPERFAMILY PROTEIN"/>
    <property type="match status" value="1"/>
</dbReference>
<reference evidence="5 6" key="1">
    <citation type="journal article" date="2016" name="Mol. Biol. Evol.">
        <title>Comparative Genomics of Early-Diverging Mushroom-Forming Fungi Provides Insights into the Origins of Lignocellulose Decay Capabilities.</title>
        <authorList>
            <person name="Nagy L.G."/>
            <person name="Riley R."/>
            <person name="Tritt A."/>
            <person name="Adam C."/>
            <person name="Daum C."/>
            <person name="Floudas D."/>
            <person name="Sun H."/>
            <person name="Yadav J.S."/>
            <person name="Pangilinan J."/>
            <person name="Larsson K.H."/>
            <person name="Matsuura K."/>
            <person name="Barry K."/>
            <person name="Labutti K."/>
            <person name="Kuo R."/>
            <person name="Ohm R.A."/>
            <person name="Bhattacharya S.S."/>
            <person name="Shirouzu T."/>
            <person name="Yoshinaga Y."/>
            <person name="Martin F.M."/>
            <person name="Grigoriev I.V."/>
            <person name="Hibbett D.S."/>
        </authorList>
    </citation>
    <scope>NUCLEOTIDE SEQUENCE [LARGE SCALE GENOMIC DNA]</scope>
    <source>
        <strain evidence="5 6">CBS 109695</strain>
    </source>
</reference>
<dbReference type="InterPro" id="IPR036291">
    <property type="entry name" value="NAD(P)-bd_dom_sf"/>
</dbReference>
<organism evidence="5 6">
    <name type="scientific">Athelia psychrophila</name>
    <dbReference type="NCBI Taxonomy" id="1759441"/>
    <lineage>
        <taxon>Eukaryota</taxon>
        <taxon>Fungi</taxon>
        <taxon>Dikarya</taxon>
        <taxon>Basidiomycota</taxon>
        <taxon>Agaricomycotina</taxon>
        <taxon>Agaricomycetes</taxon>
        <taxon>Agaricomycetidae</taxon>
        <taxon>Atheliales</taxon>
        <taxon>Atheliaceae</taxon>
        <taxon>Athelia</taxon>
    </lineage>
</organism>
<evidence type="ECO:0000313" key="5">
    <source>
        <dbReference type="EMBL" id="KZP19269.1"/>
    </source>
</evidence>
<dbReference type="STRING" id="436010.A0A166HV34"/>
<dbReference type="AlphaFoldDB" id="A0A166HV34"/>
<dbReference type="GO" id="GO:0016491">
    <property type="term" value="F:oxidoreductase activity"/>
    <property type="evidence" value="ECO:0007669"/>
    <property type="project" value="TreeGrafter"/>
</dbReference>
<dbReference type="PANTHER" id="PTHR42840">
    <property type="entry name" value="NAD(P)-BINDING ROSSMANN-FOLD SUPERFAMILY PROTEIN-RELATED"/>
    <property type="match status" value="1"/>
</dbReference>
<dbReference type="GO" id="GO:0005737">
    <property type="term" value="C:cytoplasm"/>
    <property type="evidence" value="ECO:0007669"/>
    <property type="project" value="TreeGrafter"/>
</dbReference>
<evidence type="ECO:0000256" key="2">
    <source>
        <dbReference type="SAM" id="SignalP"/>
    </source>
</evidence>
<dbReference type="SUPFAM" id="SSF51735">
    <property type="entry name" value="NAD(P)-binding Rossmann-fold domains"/>
    <property type="match status" value="1"/>
</dbReference>
<keyword evidence="2" id="KW-0732">Signal</keyword>
<evidence type="ECO:0000259" key="3">
    <source>
        <dbReference type="Pfam" id="PF01408"/>
    </source>
</evidence>
<feature type="domain" description="GFO/IDH/MocA-like oxidoreductase" evidence="4">
    <location>
        <begin position="157"/>
        <end position="287"/>
    </location>
</feature>
<dbReference type="GO" id="GO:0006740">
    <property type="term" value="P:NADPH regeneration"/>
    <property type="evidence" value="ECO:0007669"/>
    <property type="project" value="TreeGrafter"/>
</dbReference>
<dbReference type="Gene3D" id="3.30.360.10">
    <property type="entry name" value="Dihydrodipicolinate Reductase, domain 2"/>
    <property type="match status" value="1"/>
</dbReference>
<feature type="chain" id="PRO_5007874819" evidence="2">
    <location>
        <begin position="24"/>
        <end position="374"/>
    </location>
</feature>
<dbReference type="SUPFAM" id="SSF55347">
    <property type="entry name" value="Glyceraldehyde-3-phosphate dehydrogenase-like, C-terminal domain"/>
    <property type="match status" value="1"/>
</dbReference>
<dbReference type="Gene3D" id="3.40.50.720">
    <property type="entry name" value="NAD(P)-binding Rossmann-like Domain"/>
    <property type="match status" value="1"/>
</dbReference>
<dbReference type="InterPro" id="IPR000683">
    <property type="entry name" value="Gfo/Idh/MocA-like_OxRdtase_N"/>
</dbReference>
<gene>
    <name evidence="5" type="ORF">FIBSPDRAFT_568053</name>
</gene>
<protein>
    <submittedName>
        <fullName evidence="5">NAD(P)-binding protein</fullName>
    </submittedName>
</protein>
<accession>A0A166HV34</accession>
<proteinExistence type="inferred from homology"/>
<name>A0A166HV34_9AGAM</name>
<feature type="signal peptide" evidence="2">
    <location>
        <begin position="1"/>
        <end position="23"/>
    </location>
</feature>
<dbReference type="Pfam" id="PF01408">
    <property type="entry name" value="GFO_IDH_MocA"/>
    <property type="match status" value="1"/>
</dbReference>
<dbReference type="EMBL" id="KV417565">
    <property type="protein sequence ID" value="KZP19269.1"/>
    <property type="molecule type" value="Genomic_DNA"/>
</dbReference>
<comment type="similarity">
    <text evidence="1">Belongs to the Gfo/Idh/MocA family.</text>
</comment>
<evidence type="ECO:0000259" key="4">
    <source>
        <dbReference type="Pfam" id="PF22725"/>
    </source>
</evidence>
<dbReference type="Pfam" id="PF22725">
    <property type="entry name" value="GFO_IDH_MocA_C3"/>
    <property type="match status" value="1"/>
</dbReference>
<dbReference type="Proteomes" id="UP000076532">
    <property type="component" value="Unassembled WGS sequence"/>
</dbReference>
<dbReference type="OrthoDB" id="64915at2759"/>